<organism evidence="1 2">
    <name type="scientific">Dorcoceras hygrometricum</name>
    <dbReference type="NCBI Taxonomy" id="472368"/>
    <lineage>
        <taxon>Eukaryota</taxon>
        <taxon>Viridiplantae</taxon>
        <taxon>Streptophyta</taxon>
        <taxon>Embryophyta</taxon>
        <taxon>Tracheophyta</taxon>
        <taxon>Spermatophyta</taxon>
        <taxon>Magnoliopsida</taxon>
        <taxon>eudicotyledons</taxon>
        <taxon>Gunneridae</taxon>
        <taxon>Pentapetalae</taxon>
        <taxon>asterids</taxon>
        <taxon>lamiids</taxon>
        <taxon>Lamiales</taxon>
        <taxon>Gesneriaceae</taxon>
        <taxon>Didymocarpoideae</taxon>
        <taxon>Trichosporeae</taxon>
        <taxon>Loxocarpinae</taxon>
        <taxon>Dorcoceras</taxon>
    </lineage>
</organism>
<sequence>MQHAIINAMKCMRAIKDRIARPVYQLENHLNQPLYPHGVSTGEIIGTSHQSASHNVACNQIINESVNQARDNDVASSSATGSSTQQLVIQLAQFLTTQQLIALQLRSETTTHHSFATVPLTRVDV</sequence>
<proteinExistence type="predicted"/>
<reference evidence="1 2" key="1">
    <citation type="journal article" date="2015" name="Proc. Natl. Acad. Sci. U.S.A.">
        <title>The resurrection genome of Boea hygrometrica: A blueprint for survival of dehydration.</title>
        <authorList>
            <person name="Xiao L."/>
            <person name="Yang G."/>
            <person name="Zhang L."/>
            <person name="Yang X."/>
            <person name="Zhao S."/>
            <person name="Ji Z."/>
            <person name="Zhou Q."/>
            <person name="Hu M."/>
            <person name="Wang Y."/>
            <person name="Chen M."/>
            <person name="Xu Y."/>
            <person name="Jin H."/>
            <person name="Xiao X."/>
            <person name="Hu G."/>
            <person name="Bao F."/>
            <person name="Hu Y."/>
            <person name="Wan P."/>
            <person name="Li L."/>
            <person name="Deng X."/>
            <person name="Kuang T."/>
            <person name="Xiang C."/>
            <person name="Zhu J.K."/>
            <person name="Oliver M.J."/>
            <person name="He Y."/>
        </authorList>
    </citation>
    <scope>NUCLEOTIDE SEQUENCE [LARGE SCALE GENOMIC DNA]</scope>
    <source>
        <strain evidence="2">cv. XS01</strain>
    </source>
</reference>
<gene>
    <name evidence="1" type="ORF">F511_22634</name>
</gene>
<dbReference type="AlphaFoldDB" id="A0A2Z7CSI3"/>
<dbReference type="EMBL" id="KQ992992">
    <property type="protein sequence ID" value="KZV49678.1"/>
    <property type="molecule type" value="Genomic_DNA"/>
</dbReference>
<protein>
    <submittedName>
        <fullName evidence="1">Uncharacterized protein</fullName>
    </submittedName>
</protein>
<name>A0A2Z7CSI3_9LAMI</name>
<dbReference type="Proteomes" id="UP000250235">
    <property type="component" value="Unassembled WGS sequence"/>
</dbReference>
<keyword evidence="2" id="KW-1185">Reference proteome</keyword>
<accession>A0A2Z7CSI3</accession>
<evidence type="ECO:0000313" key="2">
    <source>
        <dbReference type="Proteomes" id="UP000250235"/>
    </source>
</evidence>
<evidence type="ECO:0000313" key="1">
    <source>
        <dbReference type="EMBL" id="KZV49678.1"/>
    </source>
</evidence>